<evidence type="ECO:0000313" key="3">
    <source>
        <dbReference type="Proteomes" id="UP000035526"/>
    </source>
</evidence>
<dbReference type="InterPro" id="IPR036511">
    <property type="entry name" value="TGT-like_sf"/>
</dbReference>
<dbReference type="InterPro" id="IPR053537">
    <property type="entry name" value="DNA-guanine_TGase"/>
</dbReference>
<dbReference type="Pfam" id="PF01702">
    <property type="entry name" value="TGT"/>
    <property type="match status" value="1"/>
</dbReference>
<feature type="domain" description="tRNA-guanine(15) transglycosylase-like" evidence="1">
    <location>
        <begin position="69"/>
        <end position="411"/>
    </location>
</feature>
<gene>
    <name evidence="2" type="ORF">AF76_02855</name>
</gene>
<dbReference type="Gene3D" id="3.20.20.105">
    <property type="entry name" value="Queuine tRNA-ribosyltransferase-like"/>
    <property type="match status" value="1"/>
</dbReference>
<comment type="caution">
    <text evidence="2">The sequence shown here is derived from an EMBL/GenBank/DDBJ whole genome shotgun (WGS) entry which is preliminary data.</text>
</comment>
<dbReference type="RefSeq" id="WP_046991275.1">
    <property type="nucleotide sequence ID" value="NZ_JAIS01000034.1"/>
</dbReference>
<organism evidence="2 3">
    <name type="scientific">Aliarcobacter butzleri L351</name>
    <dbReference type="NCBI Taxonomy" id="1447259"/>
    <lineage>
        <taxon>Bacteria</taxon>
        <taxon>Pseudomonadati</taxon>
        <taxon>Campylobacterota</taxon>
        <taxon>Epsilonproteobacteria</taxon>
        <taxon>Campylobacterales</taxon>
        <taxon>Arcobacteraceae</taxon>
        <taxon>Aliarcobacter</taxon>
    </lineage>
</organism>
<evidence type="ECO:0000259" key="1">
    <source>
        <dbReference type="Pfam" id="PF01702"/>
    </source>
</evidence>
<evidence type="ECO:0000313" key="2">
    <source>
        <dbReference type="EMBL" id="KLE02197.1"/>
    </source>
</evidence>
<name>A0A837J7M6_9BACT</name>
<dbReference type="Proteomes" id="UP000035526">
    <property type="component" value="Unassembled WGS sequence"/>
</dbReference>
<dbReference type="SUPFAM" id="SSF51713">
    <property type="entry name" value="tRNA-guanine transglycosylase"/>
    <property type="match status" value="1"/>
</dbReference>
<reference evidence="2 3" key="1">
    <citation type="submission" date="2014-01" db="EMBL/GenBank/DDBJ databases">
        <title>Development of a Comparative Genomic Fingerprinting Assay for High Resolution Genotyping of Arcobacter butzleri.</title>
        <authorList>
            <person name="Webb A.L."/>
            <person name="Inglis G.D."/>
            <person name="Kruczkiewicz P."/>
            <person name="Selinger L.B."/>
            <person name="Taboada E.N."/>
        </authorList>
    </citation>
    <scope>NUCLEOTIDE SEQUENCE [LARGE SCALE GENOMIC DNA]</scope>
    <source>
        <strain evidence="2 3">L351</strain>
    </source>
</reference>
<proteinExistence type="predicted"/>
<accession>A0A837J7M6</accession>
<dbReference type="InterPro" id="IPR002616">
    <property type="entry name" value="tRNA_ribo_trans-like"/>
</dbReference>
<dbReference type="EMBL" id="JAIS01000034">
    <property type="protein sequence ID" value="KLE02197.1"/>
    <property type="molecule type" value="Genomic_DNA"/>
</dbReference>
<protein>
    <recommendedName>
        <fullName evidence="1">tRNA-guanine(15) transglycosylase-like domain-containing protein</fullName>
    </recommendedName>
</protein>
<dbReference type="AlphaFoldDB" id="A0A837J7M6"/>
<sequence>MKFIFADAQDTIDLDYNFLTDEFSPKRVIQRTDKYPHEVFSKKPYDGMLISRGLLDDGIYKSNSCAYNSAQTRRIKMQGIKRFLRYYDGEIFGDNGAFSYHMLDKPPYSVSETVTFYEKCKFNYGMSVDHIIFEYDKRFDTDGEFDDNYKVTEKMQKRYDITINNAKEFLKECDKQKVNFHPIGVVQAWSPKSMKRAARELIDMGYTYIAIGGLVPLDINSCEEIVKAVRDEIGYEIKIHLLGFAKAKQLDRFIKYKITSFDSTSPLIRAFKDEKDNYYTPKEHYTAIRIPSSQKTPALKRKVSSGLVDQEEAEKLEEKALSSIRAYDKGEETLENTLKALEEYELIFRDKVPIQRYKDILSSKYWQKCQCEVCQNAKIETIIFRNSNRNRRRGFHNLWQFQRELEELREANNIC</sequence>
<dbReference type="NCBIfam" id="NF041059">
    <property type="entry name" value="DpdA"/>
    <property type="match status" value="1"/>
</dbReference>
<dbReference type="GO" id="GO:0006400">
    <property type="term" value="P:tRNA modification"/>
    <property type="evidence" value="ECO:0007669"/>
    <property type="project" value="InterPro"/>
</dbReference>